<name>A0A290Z452_9PSEU</name>
<sequence length="153" mass="16004">MNPDEVVGGLRPVLSLRRRVGYVLVGLGGVVGACLIGVLWATEPGLPARTAVSFGVLVAIGIGWAGFALWALTRRAPLYARDRVVAAWLGGGAWAVFAVGALVIVRGAPGGWLLGVIAGMGVVAAVNGWFAGRERGRLLRRARELRGVRELRG</sequence>
<dbReference type="EMBL" id="CP023445">
    <property type="protein sequence ID" value="ATE53745.1"/>
    <property type="molecule type" value="Genomic_DNA"/>
</dbReference>
<dbReference type="KEGG" id="apre:CNX65_10935"/>
<reference evidence="2" key="1">
    <citation type="submission" date="2017-09" db="EMBL/GenBank/DDBJ databases">
        <title>Complete Genome Sequence of ansamitocin-producing Bacterium Actinosynnema pretiosum X47.</title>
        <authorList>
            <person name="Cao G."/>
            <person name="Zong G."/>
            <person name="Zhong C."/>
            <person name="Fu J."/>
        </authorList>
    </citation>
    <scope>NUCLEOTIDE SEQUENCE [LARGE SCALE GENOMIC DNA]</scope>
    <source>
        <strain evidence="2">X47</strain>
    </source>
</reference>
<feature type="transmembrane region" description="Helical" evidence="1">
    <location>
        <begin position="20"/>
        <end position="40"/>
    </location>
</feature>
<accession>A0A290Z452</accession>
<feature type="transmembrane region" description="Helical" evidence="1">
    <location>
        <begin position="52"/>
        <end position="72"/>
    </location>
</feature>
<feature type="transmembrane region" description="Helical" evidence="1">
    <location>
        <begin position="84"/>
        <end position="105"/>
    </location>
</feature>
<keyword evidence="1" id="KW-0472">Membrane</keyword>
<keyword evidence="1 2" id="KW-0812">Transmembrane</keyword>
<dbReference type="AlphaFoldDB" id="A0A290Z452"/>
<gene>
    <name evidence="2" type="ORF">CNX65_10935</name>
</gene>
<keyword evidence="1" id="KW-1133">Transmembrane helix</keyword>
<protein>
    <submittedName>
        <fullName evidence="2">Transmembrane transport protein</fullName>
    </submittedName>
</protein>
<evidence type="ECO:0000256" key="1">
    <source>
        <dbReference type="SAM" id="Phobius"/>
    </source>
</evidence>
<dbReference type="Proteomes" id="UP000218505">
    <property type="component" value="Chromosome"/>
</dbReference>
<keyword evidence="3" id="KW-1185">Reference proteome</keyword>
<proteinExistence type="predicted"/>
<evidence type="ECO:0000313" key="2">
    <source>
        <dbReference type="EMBL" id="ATE53745.1"/>
    </source>
</evidence>
<evidence type="ECO:0000313" key="3">
    <source>
        <dbReference type="Proteomes" id="UP000218505"/>
    </source>
</evidence>
<feature type="transmembrane region" description="Helical" evidence="1">
    <location>
        <begin position="111"/>
        <end position="131"/>
    </location>
</feature>
<organism evidence="2 3">
    <name type="scientific">Actinosynnema pretiosum</name>
    <dbReference type="NCBI Taxonomy" id="42197"/>
    <lineage>
        <taxon>Bacteria</taxon>
        <taxon>Bacillati</taxon>
        <taxon>Actinomycetota</taxon>
        <taxon>Actinomycetes</taxon>
        <taxon>Pseudonocardiales</taxon>
        <taxon>Pseudonocardiaceae</taxon>
        <taxon>Actinosynnema</taxon>
    </lineage>
</organism>